<dbReference type="InterPro" id="IPR001683">
    <property type="entry name" value="PX_dom"/>
</dbReference>
<dbReference type="InterPro" id="IPR036871">
    <property type="entry name" value="PX_dom_sf"/>
</dbReference>
<sequence length="149" mass="17203">MHFSIPDTQQLCDDSGKYTGYNLHLNGEYHCSVRYKQLHNFNEQLKKLYGPENVPSFPPKKLFPLSVIQIEERRTHLEKYMQSCKNIIVVGNGGNSFYYMKRDGSSQITSPSISSTELDSNSSEIQIMCSGAILRYVLQIELITWWELD</sequence>
<dbReference type="SUPFAM" id="SSF64268">
    <property type="entry name" value="PX domain"/>
    <property type="match status" value="1"/>
</dbReference>
<dbReference type="Gene3D" id="3.30.1520.10">
    <property type="entry name" value="Phox-like domain"/>
    <property type="match status" value="1"/>
</dbReference>
<dbReference type="Proteomes" id="UP000079169">
    <property type="component" value="Unplaced"/>
</dbReference>
<dbReference type="AlphaFoldDB" id="A0A1S3CWU3"/>
<keyword evidence="2" id="KW-1185">Reference proteome</keyword>
<dbReference type="SMART" id="SM00312">
    <property type="entry name" value="PX"/>
    <property type="match status" value="1"/>
</dbReference>
<gene>
    <name evidence="3" type="primary">LOC103506055</name>
</gene>
<dbReference type="GeneID" id="103506055"/>
<dbReference type="GO" id="GO:0035091">
    <property type="term" value="F:phosphatidylinositol binding"/>
    <property type="evidence" value="ECO:0007669"/>
    <property type="project" value="InterPro"/>
</dbReference>
<dbReference type="PANTHER" id="PTHR12431">
    <property type="entry name" value="SORTING NEXIN 17 AND 27"/>
    <property type="match status" value="1"/>
</dbReference>
<feature type="domain" description="PX" evidence="1">
    <location>
        <begin position="1"/>
        <end position="144"/>
    </location>
</feature>
<name>A0A1S3CWU3_DIACI</name>
<evidence type="ECO:0000259" key="1">
    <source>
        <dbReference type="PROSITE" id="PS50195"/>
    </source>
</evidence>
<dbReference type="KEGG" id="dci:103506055"/>
<organism evidence="2 3">
    <name type="scientific">Diaphorina citri</name>
    <name type="common">Asian citrus psyllid</name>
    <dbReference type="NCBI Taxonomy" id="121845"/>
    <lineage>
        <taxon>Eukaryota</taxon>
        <taxon>Metazoa</taxon>
        <taxon>Ecdysozoa</taxon>
        <taxon>Arthropoda</taxon>
        <taxon>Hexapoda</taxon>
        <taxon>Insecta</taxon>
        <taxon>Pterygota</taxon>
        <taxon>Neoptera</taxon>
        <taxon>Paraneoptera</taxon>
        <taxon>Hemiptera</taxon>
        <taxon>Sternorrhyncha</taxon>
        <taxon>Psylloidea</taxon>
        <taxon>Psyllidae</taxon>
        <taxon>Diaphorininae</taxon>
        <taxon>Diaphorina</taxon>
    </lineage>
</organism>
<protein>
    <submittedName>
        <fullName evidence="3">Sorting nexin-17-like</fullName>
    </submittedName>
</protein>
<dbReference type="PANTHER" id="PTHR12431:SF14">
    <property type="entry name" value="LD15323P"/>
    <property type="match status" value="1"/>
</dbReference>
<accession>A0A1S3CWU3</accession>
<dbReference type="GO" id="GO:0005769">
    <property type="term" value="C:early endosome"/>
    <property type="evidence" value="ECO:0007669"/>
    <property type="project" value="TreeGrafter"/>
</dbReference>
<dbReference type="FunFam" id="3.30.1520.10:FF:000008">
    <property type="entry name" value="Sorting nexin-17 isoform1"/>
    <property type="match status" value="1"/>
</dbReference>
<dbReference type="PROSITE" id="PS50195">
    <property type="entry name" value="PX"/>
    <property type="match status" value="1"/>
</dbReference>
<dbReference type="Pfam" id="PF00787">
    <property type="entry name" value="PX"/>
    <property type="match status" value="1"/>
</dbReference>
<dbReference type="GO" id="GO:0006886">
    <property type="term" value="P:intracellular protein transport"/>
    <property type="evidence" value="ECO:0007669"/>
    <property type="project" value="TreeGrafter"/>
</dbReference>
<reference evidence="3" key="1">
    <citation type="submission" date="2025-08" db="UniProtKB">
        <authorList>
            <consortium name="RefSeq"/>
        </authorList>
    </citation>
    <scope>IDENTIFICATION</scope>
</reference>
<dbReference type="PaxDb" id="121845-A0A1S3CWU3"/>
<evidence type="ECO:0000313" key="2">
    <source>
        <dbReference type="Proteomes" id="UP000079169"/>
    </source>
</evidence>
<dbReference type="STRING" id="121845.A0A1S3CWU3"/>
<dbReference type="RefSeq" id="XP_008468659.1">
    <property type="nucleotide sequence ID" value="XM_008470437.3"/>
</dbReference>
<evidence type="ECO:0000313" key="3">
    <source>
        <dbReference type="RefSeq" id="XP_008468659.1"/>
    </source>
</evidence>
<dbReference type="GO" id="GO:0032456">
    <property type="term" value="P:endocytic recycling"/>
    <property type="evidence" value="ECO:0007669"/>
    <property type="project" value="TreeGrafter"/>
</dbReference>
<proteinExistence type="predicted"/>